<evidence type="ECO:0000313" key="1">
    <source>
        <dbReference type="EMBL" id="CAK7323960.1"/>
    </source>
</evidence>
<sequence length="71" mass="8364">MRENDHHLHQLDDGIASFQVSLKEAHEKSNSLTKEVAEYRFEVQASVIRMEELEQILIWLFSLPLTIAKLW</sequence>
<comment type="caution">
    <text evidence="1">The sequence shown here is derived from an EMBL/GenBank/DDBJ whole genome shotgun (WGS) entry which is preliminary data.</text>
</comment>
<accession>A0AAV1QT34</accession>
<evidence type="ECO:0000313" key="2">
    <source>
        <dbReference type="Proteomes" id="UP001314170"/>
    </source>
</evidence>
<reference evidence="1 2" key="1">
    <citation type="submission" date="2024-01" db="EMBL/GenBank/DDBJ databases">
        <authorList>
            <person name="Waweru B."/>
        </authorList>
    </citation>
    <scope>NUCLEOTIDE SEQUENCE [LARGE SCALE GENOMIC DNA]</scope>
</reference>
<dbReference type="Proteomes" id="UP001314170">
    <property type="component" value="Unassembled WGS sequence"/>
</dbReference>
<protein>
    <submittedName>
        <fullName evidence="1">Uncharacterized protein</fullName>
    </submittedName>
</protein>
<dbReference type="EMBL" id="CAWUPB010000211">
    <property type="protein sequence ID" value="CAK7323960.1"/>
    <property type="molecule type" value="Genomic_DNA"/>
</dbReference>
<dbReference type="AlphaFoldDB" id="A0AAV1QT34"/>
<organism evidence="1 2">
    <name type="scientific">Dovyalis caffra</name>
    <dbReference type="NCBI Taxonomy" id="77055"/>
    <lineage>
        <taxon>Eukaryota</taxon>
        <taxon>Viridiplantae</taxon>
        <taxon>Streptophyta</taxon>
        <taxon>Embryophyta</taxon>
        <taxon>Tracheophyta</taxon>
        <taxon>Spermatophyta</taxon>
        <taxon>Magnoliopsida</taxon>
        <taxon>eudicotyledons</taxon>
        <taxon>Gunneridae</taxon>
        <taxon>Pentapetalae</taxon>
        <taxon>rosids</taxon>
        <taxon>fabids</taxon>
        <taxon>Malpighiales</taxon>
        <taxon>Salicaceae</taxon>
        <taxon>Flacourtieae</taxon>
        <taxon>Dovyalis</taxon>
    </lineage>
</organism>
<proteinExistence type="predicted"/>
<feature type="non-terminal residue" evidence="1">
    <location>
        <position position="71"/>
    </location>
</feature>
<name>A0AAV1QT34_9ROSI</name>
<keyword evidence="2" id="KW-1185">Reference proteome</keyword>
<gene>
    <name evidence="1" type="ORF">DCAF_LOCUS1590</name>
</gene>